<dbReference type="Pfam" id="PF02771">
    <property type="entry name" value="Acyl-CoA_dh_N"/>
    <property type="match status" value="1"/>
</dbReference>
<evidence type="ECO:0000259" key="9">
    <source>
        <dbReference type="Pfam" id="PF02770"/>
    </source>
</evidence>
<dbReference type="Proteomes" id="UP000547674">
    <property type="component" value="Unassembled WGS sequence"/>
</dbReference>
<dbReference type="InterPro" id="IPR052033">
    <property type="entry name" value="Glutaryl-CoA_DH_mitochondrial"/>
</dbReference>
<dbReference type="InterPro" id="IPR013786">
    <property type="entry name" value="AcylCoA_DH/ox_N"/>
</dbReference>
<dbReference type="SUPFAM" id="SSF47203">
    <property type="entry name" value="Acyl-CoA dehydrogenase C-terminal domain-like"/>
    <property type="match status" value="1"/>
</dbReference>
<dbReference type="Gene3D" id="1.10.540.10">
    <property type="entry name" value="Acyl-CoA dehydrogenase/oxidase, N-terminal domain"/>
    <property type="match status" value="1"/>
</dbReference>
<dbReference type="GO" id="GO:0033539">
    <property type="term" value="P:fatty acid beta-oxidation using acyl-CoA dehydrogenase"/>
    <property type="evidence" value="ECO:0007669"/>
    <property type="project" value="TreeGrafter"/>
</dbReference>
<evidence type="ECO:0000256" key="1">
    <source>
        <dbReference type="ARBA" id="ARBA00001974"/>
    </source>
</evidence>
<comment type="caution">
    <text evidence="11">The sequence shown here is derived from an EMBL/GenBank/DDBJ whole genome shotgun (WGS) entry which is preliminary data.</text>
</comment>
<evidence type="ECO:0000256" key="7">
    <source>
        <dbReference type="RuleBase" id="RU362125"/>
    </source>
</evidence>
<dbReference type="EMBL" id="JABDJR010000242">
    <property type="protein sequence ID" value="NNF06381.1"/>
    <property type="molecule type" value="Genomic_DNA"/>
</dbReference>
<dbReference type="InterPro" id="IPR037069">
    <property type="entry name" value="AcylCoA_DH/ox_N_sf"/>
</dbReference>
<organism evidence="11 12">
    <name type="scientific">Eiseniibacteriota bacterium</name>
    <dbReference type="NCBI Taxonomy" id="2212470"/>
    <lineage>
        <taxon>Bacteria</taxon>
        <taxon>Candidatus Eiseniibacteriota</taxon>
    </lineage>
</organism>
<comment type="similarity">
    <text evidence="2 7">Belongs to the acyl-CoA dehydrogenase family.</text>
</comment>
<dbReference type="Gene3D" id="2.40.110.10">
    <property type="entry name" value="Butyryl-CoA Dehydrogenase, subunit A, domain 2"/>
    <property type="match status" value="1"/>
</dbReference>
<dbReference type="GO" id="GO:0046949">
    <property type="term" value="P:fatty-acyl-CoA biosynthetic process"/>
    <property type="evidence" value="ECO:0007669"/>
    <property type="project" value="TreeGrafter"/>
</dbReference>
<evidence type="ECO:0000256" key="2">
    <source>
        <dbReference type="ARBA" id="ARBA00009347"/>
    </source>
</evidence>
<reference evidence="11 12" key="1">
    <citation type="submission" date="2020-03" db="EMBL/GenBank/DDBJ databases">
        <title>Metabolic flexibility allows generalist bacteria to become dominant in a frequently disturbed ecosystem.</title>
        <authorList>
            <person name="Chen Y.-J."/>
            <person name="Leung P.M."/>
            <person name="Bay S.K."/>
            <person name="Hugenholtz P."/>
            <person name="Kessler A.J."/>
            <person name="Shelley G."/>
            <person name="Waite D.W."/>
            <person name="Cook P.L."/>
            <person name="Greening C."/>
        </authorList>
    </citation>
    <scope>NUCLEOTIDE SEQUENCE [LARGE SCALE GENOMIC DNA]</scope>
    <source>
        <strain evidence="11">SS_bin_28</strain>
    </source>
</reference>
<comment type="cofactor">
    <cofactor evidence="1 7">
        <name>FAD</name>
        <dbReference type="ChEBI" id="CHEBI:57692"/>
    </cofactor>
</comment>
<keyword evidence="4 7" id="KW-0274">FAD</keyword>
<evidence type="ECO:0000313" key="11">
    <source>
        <dbReference type="EMBL" id="NNF06381.1"/>
    </source>
</evidence>
<dbReference type="GO" id="GO:0004361">
    <property type="term" value="F:glutaryl-CoA dehydrogenase activity"/>
    <property type="evidence" value="ECO:0007669"/>
    <property type="project" value="TreeGrafter"/>
</dbReference>
<feature type="domain" description="Acyl-CoA dehydrogenase/oxidase N-terminal" evidence="10">
    <location>
        <begin position="15"/>
        <end position="126"/>
    </location>
</feature>
<keyword evidence="6 7" id="KW-0560">Oxidoreductase</keyword>
<feature type="domain" description="Acyl-CoA oxidase/dehydrogenase middle" evidence="9">
    <location>
        <begin position="131"/>
        <end position="222"/>
    </location>
</feature>
<accession>A0A7Y2H1W1</accession>
<dbReference type="AlphaFoldDB" id="A0A7Y2H1W1"/>
<dbReference type="InterPro" id="IPR009100">
    <property type="entry name" value="AcylCoA_DH/oxidase_NM_dom_sf"/>
</dbReference>
<evidence type="ECO:0000259" key="10">
    <source>
        <dbReference type="Pfam" id="PF02771"/>
    </source>
</evidence>
<evidence type="ECO:0000256" key="5">
    <source>
        <dbReference type="ARBA" id="ARBA00022946"/>
    </source>
</evidence>
<name>A0A7Y2H1W1_UNCEI</name>
<dbReference type="InterPro" id="IPR009075">
    <property type="entry name" value="AcylCo_DH/oxidase_C"/>
</dbReference>
<dbReference type="SUPFAM" id="SSF56645">
    <property type="entry name" value="Acyl-CoA dehydrogenase NM domain-like"/>
    <property type="match status" value="1"/>
</dbReference>
<dbReference type="FunFam" id="1.10.540.10:FF:000026">
    <property type="entry name" value="Acyl-CoA dehydrogenase medium chain"/>
    <property type="match status" value="1"/>
</dbReference>
<dbReference type="PANTHER" id="PTHR42807:SF1">
    <property type="entry name" value="GLUTARYL-COA DEHYDROGENASE, MITOCHONDRIAL"/>
    <property type="match status" value="1"/>
</dbReference>
<dbReference type="Pfam" id="PF02770">
    <property type="entry name" value="Acyl-CoA_dh_M"/>
    <property type="match status" value="1"/>
</dbReference>
<dbReference type="GO" id="GO:0000062">
    <property type="term" value="F:fatty-acyl-CoA binding"/>
    <property type="evidence" value="ECO:0007669"/>
    <property type="project" value="TreeGrafter"/>
</dbReference>
<evidence type="ECO:0000313" key="12">
    <source>
        <dbReference type="Proteomes" id="UP000547674"/>
    </source>
</evidence>
<dbReference type="InterPro" id="IPR006091">
    <property type="entry name" value="Acyl-CoA_Oxase/DH_mid-dom"/>
</dbReference>
<dbReference type="PANTHER" id="PTHR42807">
    <property type="entry name" value="GLUTARYL-COA DEHYDROGENASE, MITOCHONDRIAL"/>
    <property type="match status" value="1"/>
</dbReference>
<keyword evidence="3 7" id="KW-0285">Flavoprotein</keyword>
<dbReference type="InterPro" id="IPR046373">
    <property type="entry name" value="Acyl-CoA_Oxase/DH_mid-dom_sf"/>
</dbReference>
<dbReference type="Pfam" id="PF00441">
    <property type="entry name" value="Acyl-CoA_dh_1"/>
    <property type="match status" value="1"/>
</dbReference>
<evidence type="ECO:0000259" key="8">
    <source>
        <dbReference type="Pfam" id="PF00441"/>
    </source>
</evidence>
<evidence type="ECO:0000256" key="4">
    <source>
        <dbReference type="ARBA" id="ARBA00022827"/>
    </source>
</evidence>
<evidence type="ECO:0000256" key="6">
    <source>
        <dbReference type="ARBA" id="ARBA00023002"/>
    </source>
</evidence>
<gene>
    <name evidence="11" type="ORF">HKN21_06445</name>
</gene>
<proteinExistence type="inferred from homology"/>
<sequence>MSSIYDYFNTETFFTEEERMARDAVRDFVGAKILPNIEAHFENRTFPHELTPELGALGVFGSNLPEKYGCAAMSNTAYGLIMQELERGDSGLRSFVSVQGALVMYPIFAYGNEDQRQRWLPGLAQGSLVGAFGLTEPDFGSNPAGMKTHAVQNGDSWTLNGAKMWITNGSVADIALVWAKDDEGKIHGFIVDTKSPGFSAPEMKRKMSLRASVTSELVLQDVVVPETDRLPEAKGLKAALGCLTQARYGIAWGAVGAALACFETAVEYSKTRIQFDRPIGGFQLVQAKLAEMHTEIAKAQLLALRLGQLKDRGEVTFGQVSMAKRNNVAMALDVARSAREILGANGISTEYPIMRHMTNLESVKTYEGTHDIHTLILGQEITGIPAFT</sequence>
<keyword evidence="5" id="KW-0809">Transit peptide</keyword>
<protein>
    <submittedName>
        <fullName evidence="11">Acyl-CoA dehydrogenase</fullName>
    </submittedName>
</protein>
<dbReference type="InterPro" id="IPR036250">
    <property type="entry name" value="AcylCo_DH-like_C"/>
</dbReference>
<dbReference type="GO" id="GO:0050660">
    <property type="term" value="F:flavin adenine dinucleotide binding"/>
    <property type="evidence" value="ECO:0007669"/>
    <property type="project" value="InterPro"/>
</dbReference>
<evidence type="ECO:0000256" key="3">
    <source>
        <dbReference type="ARBA" id="ARBA00022630"/>
    </source>
</evidence>
<feature type="domain" description="Acyl-CoA dehydrogenase/oxidase C-terminal" evidence="8">
    <location>
        <begin position="234"/>
        <end position="381"/>
    </location>
</feature>
<dbReference type="Gene3D" id="1.20.140.10">
    <property type="entry name" value="Butyryl-CoA Dehydrogenase, subunit A, domain 3"/>
    <property type="match status" value="1"/>
</dbReference>